<dbReference type="STRING" id="573508.A0A1E3BL58"/>
<dbReference type="GO" id="GO:0005634">
    <property type="term" value="C:nucleus"/>
    <property type="evidence" value="ECO:0007669"/>
    <property type="project" value="UniProtKB-SubCell"/>
</dbReference>
<gene>
    <name evidence="6" type="ORF">SI65_02529</name>
</gene>
<dbReference type="InterPro" id="IPR050863">
    <property type="entry name" value="CenT-Element_Derived"/>
</dbReference>
<feature type="domain" description="HTH CENPB-type" evidence="5">
    <location>
        <begin position="60"/>
        <end position="132"/>
    </location>
</feature>
<evidence type="ECO:0000313" key="7">
    <source>
        <dbReference type="Proteomes" id="UP000094569"/>
    </source>
</evidence>
<dbReference type="SUPFAM" id="SSF46689">
    <property type="entry name" value="Homeodomain-like"/>
    <property type="match status" value="1"/>
</dbReference>
<evidence type="ECO:0000256" key="2">
    <source>
        <dbReference type="ARBA" id="ARBA00023125"/>
    </source>
</evidence>
<dbReference type="GO" id="GO:0003677">
    <property type="term" value="F:DNA binding"/>
    <property type="evidence" value="ECO:0007669"/>
    <property type="project" value="UniProtKB-KW"/>
</dbReference>
<comment type="caution">
    <text evidence="6">The sequence shown here is derived from an EMBL/GenBank/DDBJ whole genome shotgun (WGS) entry which is preliminary data.</text>
</comment>
<evidence type="ECO:0000313" key="6">
    <source>
        <dbReference type="EMBL" id="ODM21685.1"/>
    </source>
</evidence>
<dbReference type="Pfam" id="PF03184">
    <property type="entry name" value="DDE_1"/>
    <property type="match status" value="1"/>
</dbReference>
<evidence type="ECO:0000256" key="3">
    <source>
        <dbReference type="ARBA" id="ARBA00023242"/>
    </source>
</evidence>
<comment type="subcellular location">
    <subcellularLocation>
        <location evidence="1">Nucleus</location>
    </subcellularLocation>
</comment>
<feature type="region of interest" description="Disordered" evidence="4">
    <location>
        <begin position="478"/>
        <end position="530"/>
    </location>
</feature>
<evidence type="ECO:0000259" key="5">
    <source>
        <dbReference type="PROSITE" id="PS51253"/>
    </source>
</evidence>
<dbReference type="InterPro" id="IPR006600">
    <property type="entry name" value="HTH_CenpB_DNA-bd_dom"/>
</dbReference>
<dbReference type="Pfam" id="PF05225">
    <property type="entry name" value="HTH_psq"/>
    <property type="match status" value="1"/>
</dbReference>
<dbReference type="InterPro" id="IPR009057">
    <property type="entry name" value="Homeodomain-like_sf"/>
</dbReference>
<name>A0A1E3BL58_ASPCR</name>
<organism evidence="6 7">
    <name type="scientific">Aspergillus cristatus</name>
    <name type="common">Chinese Fuzhuan brick tea-fermentation fungus</name>
    <name type="synonym">Eurotium cristatum</name>
    <dbReference type="NCBI Taxonomy" id="573508"/>
    <lineage>
        <taxon>Eukaryota</taxon>
        <taxon>Fungi</taxon>
        <taxon>Dikarya</taxon>
        <taxon>Ascomycota</taxon>
        <taxon>Pezizomycotina</taxon>
        <taxon>Eurotiomycetes</taxon>
        <taxon>Eurotiomycetidae</taxon>
        <taxon>Eurotiales</taxon>
        <taxon>Aspergillaceae</taxon>
        <taxon>Aspergillus</taxon>
        <taxon>Aspergillus subgen. Aspergillus</taxon>
    </lineage>
</organism>
<dbReference type="VEuPathDB" id="FungiDB:SI65_02529"/>
<dbReference type="Pfam" id="PF03221">
    <property type="entry name" value="HTH_Tnp_Tc5"/>
    <property type="match status" value="1"/>
</dbReference>
<proteinExistence type="predicted"/>
<dbReference type="EMBL" id="JXNT01000002">
    <property type="protein sequence ID" value="ODM21685.1"/>
    <property type="molecule type" value="Genomic_DNA"/>
</dbReference>
<dbReference type="PROSITE" id="PS51253">
    <property type="entry name" value="HTH_CENPB"/>
    <property type="match status" value="1"/>
</dbReference>
<protein>
    <recommendedName>
        <fullName evidence="5">HTH CENPB-type domain-containing protein</fullName>
    </recommendedName>
</protein>
<reference evidence="6 7" key="1">
    <citation type="journal article" date="2016" name="BMC Genomics">
        <title>Comparative genomic and transcriptomic analyses of the Fuzhuan brick tea-fermentation fungus Aspergillus cristatus.</title>
        <authorList>
            <person name="Ge Y."/>
            <person name="Wang Y."/>
            <person name="Liu Y."/>
            <person name="Tan Y."/>
            <person name="Ren X."/>
            <person name="Zhang X."/>
            <person name="Hyde K.D."/>
            <person name="Liu Y."/>
            <person name="Liu Z."/>
        </authorList>
    </citation>
    <scope>NUCLEOTIDE SEQUENCE [LARGE SCALE GENOMIC DNA]</scope>
    <source>
        <strain evidence="6 7">GZAAS20.1005</strain>
    </source>
</reference>
<keyword evidence="7" id="KW-1185">Reference proteome</keyword>
<sequence length="556" mass="63872">MPPKLHKNSRNLVEQEGRILLAISALEKSQIQSIRKAADDFRVPYTTLQNRLRGRSNRFERRANNHKLIENEEESHLHWILSMDRRGAAPRPSHVQDMANILLAGRGSTNNQGIGKNWVSNFIKRHDELKTSYSRRYNYQRAKCEDPKIIKQWFDLVQITMMQHGIAYEDIYNFDETGYAMGLIATAKVVTRADMYGRRQVIQPGNREWVTSIECVNSMGWVLPPCIVFKGSVHIEGWYQDSKLPHNWRIEVSPNGWTSDQIGLHWLQKVFIPETTSCMTGKYRLLILDGHGSHLTPEFDKICSENDIIPICMPPHSSNYCQPLDVSCFSPLKTAYGCLVQNRMRQGFNHMDKLDFLEAYPEARKQAFTSDNIKSGFRATGLVPFNPEEVLGRFTIQLKTPTPPSSQSTNSVLKTPYNFWQLEKQATTVKTMLRGHAQNPSSVLEMLLDKMIKGHEMALNEAILARQEVHELRASHEKQLQKRKQSRRQIATEEGLSIQEGQNLIQERSQEEEAVPTTSTEPAPMIEYRSVRAPPRCSDCNILGHKRTHCPNRNRN</sequence>
<dbReference type="OrthoDB" id="4457643at2759"/>
<dbReference type="InterPro" id="IPR007889">
    <property type="entry name" value="HTH_Psq"/>
</dbReference>
<dbReference type="AlphaFoldDB" id="A0A1E3BL58"/>
<keyword evidence="3" id="KW-0539">Nucleus</keyword>
<evidence type="ECO:0000256" key="4">
    <source>
        <dbReference type="SAM" id="MobiDB-lite"/>
    </source>
</evidence>
<dbReference type="PANTHER" id="PTHR19303:SF62">
    <property type="entry name" value="HTH CENPB-TYPE DOMAIN-CONTAINING PROTEIN-RELATED"/>
    <property type="match status" value="1"/>
</dbReference>
<accession>A0A1E3BL58</accession>
<dbReference type="Proteomes" id="UP000094569">
    <property type="component" value="Unassembled WGS sequence"/>
</dbReference>
<keyword evidence="2" id="KW-0238">DNA-binding</keyword>
<dbReference type="PANTHER" id="PTHR19303">
    <property type="entry name" value="TRANSPOSON"/>
    <property type="match status" value="1"/>
</dbReference>
<dbReference type="Gene3D" id="1.10.10.60">
    <property type="entry name" value="Homeodomain-like"/>
    <property type="match status" value="1"/>
</dbReference>
<evidence type="ECO:0000256" key="1">
    <source>
        <dbReference type="ARBA" id="ARBA00004123"/>
    </source>
</evidence>
<dbReference type="InterPro" id="IPR004875">
    <property type="entry name" value="DDE_SF_endonuclease_dom"/>
</dbReference>